<dbReference type="Proteomes" id="UP001652660">
    <property type="component" value="Chromosome 7e"/>
</dbReference>
<accession>A0ABM4V9B5</accession>
<keyword evidence="2" id="KW-1185">Reference proteome</keyword>
<name>A0ABM4V9B5_COFAR</name>
<protein>
    <submittedName>
        <fullName evidence="3">Secreted RxLR effector protein 161-like</fullName>
    </submittedName>
</protein>
<evidence type="ECO:0000313" key="3">
    <source>
        <dbReference type="RefSeq" id="XP_071916119.1"/>
    </source>
</evidence>
<dbReference type="PANTHER" id="PTHR11439:SF517">
    <property type="entry name" value="CYSTEINE-RICH RLK (RECEPTOR-LIKE PROTEIN KINASE) 8"/>
    <property type="match status" value="1"/>
</dbReference>
<dbReference type="PANTHER" id="PTHR11439">
    <property type="entry name" value="GAG-POL-RELATED RETROTRANSPOSON"/>
    <property type="match status" value="1"/>
</dbReference>
<feature type="domain" description="Reverse transcriptase Ty1/copia-type" evidence="1">
    <location>
        <begin position="1"/>
        <end position="64"/>
    </location>
</feature>
<organism evidence="2 3">
    <name type="scientific">Coffea arabica</name>
    <name type="common">Arabian coffee</name>
    <dbReference type="NCBI Taxonomy" id="13443"/>
    <lineage>
        <taxon>Eukaryota</taxon>
        <taxon>Viridiplantae</taxon>
        <taxon>Streptophyta</taxon>
        <taxon>Embryophyta</taxon>
        <taxon>Tracheophyta</taxon>
        <taxon>Spermatophyta</taxon>
        <taxon>Magnoliopsida</taxon>
        <taxon>eudicotyledons</taxon>
        <taxon>Gunneridae</taxon>
        <taxon>Pentapetalae</taxon>
        <taxon>asterids</taxon>
        <taxon>lamiids</taxon>
        <taxon>Gentianales</taxon>
        <taxon>Rubiaceae</taxon>
        <taxon>Ixoroideae</taxon>
        <taxon>Gardenieae complex</taxon>
        <taxon>Bertiereae - Coffeeae clade</taxon>
        <taxon>Coffeeae</taxon>
        <taxon>Coffea</taxon>
    </lineage>
</organism>
<dbReference type="Pfam" id="PF07727">
    <property type="entry name" value="RVT_2"/>
    <property type="match status" value="1"/>
</dbReference>
<dbReference type="InterPro" id="IPR013103">
    <property type="entry name" value="RVT_2"/>
</dbReference>
<evidence type="ECO:0000259" key="1">
    <source>
        <dbReference type="Pfam" id="PF07727"/>
    </source>
</evidence>
<reference evidence="3" key="1">
    <citation type="submission" date="2025-08" db="UniProtKB">
        <authorList>
            <consortium name="RefSeq"/>
        </authorList>
    </citation>
    <scope>IDENTIFICATION</scope>
    <source>
        <tissue evidence="3">Leaves</tissue>
    </source>
</reference>
<evidence type="ECO:0000313" key="2">
    <source>
        <dbReference type="Proteomes" id="UP001652660"/>
    </source>
</evidence>
<proteinExistence type="predicted"/>
<sequence>MVAKFRKIMTKQFEMTNMELMSYFLGIEVFQFDSGIFISQKKYASDILKKFKMDTTKPIMTPVEEKLRLTKEGVGRYVNPTYFKGLVGSFRYLTSTRLDINFVVGLISGFMKNSCQSYFQATKTILKYTGGIRSDSIFYSGSDPVELFGYTDINWTDDTVERKSTSGYAFFIGSNLFSWSSKKQQVIALFTVEAEYIATTNSAIQVLWLRRILGVL</sequence>
<gene>
    <name evidence="3" type="primary">LOC140011246</name>
</gene>
<dbReference type="RefSeq" id="XP_071916119.1">
    <property type="nucleotide sequence ID" value="XM_072060018.1"/>
</dbReference>
<dbReference type="GeneID" id="140011246"/>
<dbReference type="CDD" id="cd09272">
    <property type="entry name" value="RNase_HI_RT_Ty1"/>
    <property type="match status" value="1"/>
</dbReference>